<dbReference type="RefSeq" id="WP_078573883.1">
    <property type="nucleotide sequence ID" value="NZ_MPZS01000001.1"/>
</dbReference>
<evidence type="ECO:0000313" key="2">
    <source>
        <dbReference type="EMBL" id="OOY13708.1"/>
    </source>
</evidence>
<dbReference type="InterPro" id="IPR019999">
    <property type="entry name" value="Anth_synth_I-like"/>
</dbReference>
<dbReference type="Gene3D" id="3.60.120.10">
    <property type="entry name" value="Anthranilate synthase"/>
    <property type="match status" value="1"/>
</dbReference>
<sequence>MNDEVRFDRGPDGRRCRFRDPHEVIRADAPEDLPAAFAAITRAQAEGRWLAGFAAYELGYCLTERLAPLLPEHRDLPLLAFGVYDAPEDLPPPVSEHAPQIELGEPLWSEARYAEAFQTVHDYIGAGDCYQVNLTFPVPVMCDAPPEALYAALSSAGQVPHGADVALAGVRLLSRSPELFFRVEGGKIVTRPMKGTRPRGATPEEDAALKADLMGAEKDRAENLMIVDLLRNDISRICAPGSVKVPRLFEVETYRSVHQMISEIEGELVPGTDLPEILRAMFPCGSVTGAPKIRAMEIIRELEPDPRGIYCGAIGWTAPDGRMEFNVAIRTLMQTGPGQWRVNVGGGLVYDSTAHGEYEEALWKTRFLQI</sequence>
<dbReference type="PANTHER" id="PTHR11236:SF50">
    <property type="entry name" value="AMINODEOXYCHORISMATE SYNTHASE COMPONENT 1"/>
    <property type="match status" value="1"/>
</dbReference>
<dbReference type="InterPro" id="IPR005802">
    <property type="entry name" value="ADC_synth_comp_1"/>
</dbReference>
<dbReference type="PRINTS" id="PR00095">
    <property type="entry name" value="ANTSNTHASEI"/>
</dbReference>
<dbReference type="SUPFAM" id="SSF56322">
    <property type="entry name" value="ADC synthase"/>
    <property type="match status" value="1"/>
</dbReference>
<dbReference type="NCBIfam" id="TIGR00553">
    <property type="entry name" value="pabB"/>
    <property type="match status" value="1"/>
</dbReference>
<dbReference type="InterPro" id="IPR015890">
    <property type="entry name" value="Chorismate_C"/>
</dbReference>
<dbReference type="EMBL" id="MPZS01000001">
    <property type="protein sequence ID" value="OOY13708.1"/>
    <property type="molecule type" value="Genomic_DNA"/>
</dbReference>
<keyword evidence="3" id="KW-1185">Reference proteome</keyword>
<dbReference type="NCBIfam" id="NF005698">
    <property type="entry name" value="PRK07508.1"/>
    <property type="match status" value="1"/>
</dbReference>
<dbReference type="InterPro" id="IPR005801">
    <property type="entry name" value="ADC_synthase"/>
</dbReference>
<gene>
    <name evidence="2" type="ORF">BMG00_08090</name>
</gene>
<feature type="domain" description="Chorismate-utilising enzyme C-terminal" evidence="1">
    <location>
        <begin position="110"/>
        <end position="363"/>
    </location>
</feature>
<dbReference type="Pfam" id="PF00425">
    <property type="entry name" value="Chorismate_bind"/>
    <property type="match status" value="1"/>
</dbReference>
<protein>
    <submittedName>
        <fullName evidence="2">Aminodeoxychorismate synthase, component I</fullName>
    </submittedName>
</protein>
<evidence type="ECO:0000259" key="1">
    <source>
        <dbReference type="Pfam" id="PF00425"/>
    </source>
</evidence>
<accession>A0ABX3MQ91</accession>
<proteinExistence type="predicted"/>
<organism evidence="2 3">
    <name type="scientific">Thioclava marina</name>
    <dbReference type="NCBI Taxonomy" id="1915077"/>
    <lineage>
        <taxon>Bacteria</taxon>
        <taxon>Pseudomonadati</taxon>
        <taxon>Pseudomonadota</taxon>
        <taxon>Alphaproteobacteria</taxon>
        <taxon>Rhodobacterales</taxon>
        <taxon>Paracoccaceae</taxon>
        <taxon>Thioclava</taxon>
    </lineage>
</organism>
<reference evidence="2 3" key="1">
    <citation type="submission" date="2016-11" db="EMBL/GenBank/DDBJ databases">
        <title>A multilocus sequence analysis scheme for characterization of bacteria in the genus Thioclava.</title>
        <authorList>
            <person name="Liu Y."/>
            <person name="Shao Z."/>
        </authorList>
    </citation>
    <scope>NUCLEOTIDE SEQUENCE [LARGE SCALE GENOMIC DNA]</scope>
    <source>
        <strain evidence="2 3">11.10-0-13</strain>
    </source>
</reference>
<dbReference type="Proteomes" id="UP000242224">
    <property type="component" value="Unassembled WGS sequence"/>
</dbReference>
<name>A0ABX3MQ91_9RHOB</name>
<comment type="caution">
    <text evidence="2">The sequence shown here is derived from an EMBL/GenBank/DDBJ whole genome shotgun (WGS) entry which is preliminary data.</text>
</comment>
<evidence type="ECO:0000313" key="3">
    <source>
        <dbReference type="Proteomes" id="UP000242224"/>
    </source>
</evidence>
<dbReference type="PANTHER" id="PTHR11236">
    <property type="entry name" value="AMINOBENZOATE/ANTHRANILATE SYNTHASE"/>
    <property type="match status" value="1"/>
</dbReference>